<feature type="transmembrane region" description="Helical" evidence="14">
    <location>
        <begin position="107"/>
        <end position="129"/>
    </location>
</feature>
<dbReference type="FunFam" id="1.10.8.110:FF:000001">
    <property type="entry name" value="Photosystem I reaction center subunit III"/>
    <property type="match status" value="1"/>
</dbReference>
<dbReference type="SUPFAM" id="SSF81536">
    <property type="entry name" value="Subunit III of photosystem I reaction centre, PsaF"/>
    <property type="match status" value="1"/>
</dbReference>
<evidence type="ECO:0000256" key="1">
    <source>
        <dbReference type="ARBA" id="ARBA00004334"/>
    </source>
</evidence>
<keyword evidence="6 15" id="KW-0732">Signal</keyword>
<dbReference type="InterPro" id="IPR003666">
    <property type="entry name" value="PSI_PsaF"/>
</dbReference>
<dbReference type="GO" id="GO:0009538">
    <property type="term" value="C:photosystem I reaction center"/>
    <property type="evidence" value="ECO:0007669"/>
    <property type="project" value="UniProtKB-UniRule"/>
</dbReference>
<accession>A0A9Y1I2L2</accession>
<evidence type="ECO:0000256" key="11">
    <source>
        <dbReference type="ARBA" id="ARBA00025576"/>
    </source>
</evidence>
<keyword evidence="16" id="KW-0934">Plastid</keyword>
<evidence type="ECO:0000256" key="2">
    <source>
        <dbReference type="ARBA" id="ARBA00008386"/>
    </source>
</evidence>
<feature type="chain" id="PRO_5040994225" description="Photosystem I reaction center subunit III" evidence="15">
    <location>
        <begin position="20"/>
        <end position="185"/>
    </location>
</feature>
<dbReference type="InterPro" id="IPR036577">
    <property type="entry name" value="PSI_PsaF_sf"/>
</dbReference>
<evidence type="ECO:0000256" key="7">
    <source>
        <dbReference type="ARBA" id="ARBA00022836"/>
    </source>
</evidence>
<evidence type="ECO:0000256" key="14">
    <source>
        <dbReference type="SAM" id="Phobius"/>
    </source>
</evidence>
<dbReference type="AlphaFoldDB" id="A0A9Y1I2L2"/>
<dbReference type="GO" id="GO:0009535">
    <property type="term" value="C:chloroplast thylakoid membrane"/>
    <property type="evidence" value="ECO:0007669"/>
    <property type="project" value="UniProtKB-SubCell"/>
</dbReference>
<keyword evidence="5 14" id="KW-0812">Transmembrane</keyword>
<comment type="function">
    <text evidence="13">Participates in efficiency of electron transfer from plastocyanin to P700 (or cytochrome c553 in algae and cyanobacteria). This plastocyanin-docking protein contributes to the specific association of plastocyanin to PSI.</text>
</comment>
<comment type="similarity">
    <text evidence="2 13">Belongs to the PsaF family.</text>
</comment>
<evidence type="ECO:0000256" key="5">
    <source>
        <dbReference type="ARBA" id="ARBA00022692"/>
    </source>
</evidence>
<keyword evidence="4 13" id="KW-0602">Photosynthesis</keyword>
<evidence type="ECO:0000256" key="9">
    <source>
        <dbReference type="ARBA" id="ARBA00023078"/>
    </source>
</evidence>
<keyword evidence="9" id="KW-0793">Thylakoid</keyword>
<protein>
    <recommendedName>
        <fullName evidence="3 13">Photosystem I reaction center subunit III</fullName>
    </recommendedName>
    <alternativeName>
        <fullName evidence="12 13">PSI-F</fullName>
    </alternativeName>
</protein>
<reference evidence="16" key="1">
    <citation type="journal article" date="2023" name="J. Phycol.">
        <title>Revised classification of the Cyanidiophyceae based on plastid genome data with descriptions of the Cavernulicolales ord. nov. and Galdieriales ord. nov. (Rhodophyta).</title>
        <authorList>
            <person name="Park S.I."/>
            <person name="Cho C.H."/>
            <person name="Ciniglia C."/>
            <person name="Huang T.Y."/>
            <person name="Liu S.L."/>
            <person name="Bustamante D.E."/>
            <person name="Calderon M.S."/>
            <person name="Mansilla A."/>
            <person name="McDermott T."/>
            <person name="Andersen R.A."/>
            <person name="Yoon H.S."/>
        </authorList>
    </citation>
    <scope>NUCLEOTIDE SEQUENCE</scope>
</reference>
<evidence type="ECO:0000256" key="15">
    <source>
        <dbReference type="SAM" id="SignalP"/>
    </source>
</evidence>
<dbReference type="PANTHER" id="PTHR34939">
    <property type="entry name" value="PHOTOSYSTEM I REACTION CENTER SUBUNIT III, CHLOROPLASTIC"/>
    <property type="match status" value="1"/>
</dbReference>
<keyword evidence="8 14" id="KW-1133">Transmembrane helix</keyword>
<evidence type="ECO:0000256" key="3">
    <source>
        <dbReference type="ARBA" id="ARBA00016492"/>
    </source>
</evidence>
<dbReference type="EMBL" id="OP616812">
    <property type="protein sequence ID" value="WDA99140.1"/>
    <property type="molecule type" value="Genomic_DNA"/>
</dbReference>
<comment type="subcellular location">
    <subcellularLocation>
        <location evidence="1">Plastid</location>
        <location evidence="1">Chloroplast thylakoid membrane</location>
    </subcellularLocation>
</comment>
<evidence type="ECO:0000256" key="12">
    <source>
        <dbReference type="ARBA" id="ARBA00033433"/>
    </source>
</evidence>
<evidence type="ECO:0000313" key="16">
    <source>
        <dbReference type="EMBL" id="WDA99140.1"/>
    </source>
</evidence>
<comment type="function">
    <text evidence="11">Probably participates in efficiency of electron transfer from plastocyanin to P700 (or cytochrome c553 in algae and cyanobacteria). This plastocyanin-docking protein contributes to the specific association of plastocyanin to PSI.</text>
</comment>
<evidence type="ECO:0000256" key="6">
    <source>
        <dbReference type="ARBA" id="ARBA00022729"/>
    </source>
</evidence>
<evidence type="ECO:0000256" key="13">
    <source>
        <dbReference type="RuleBase" id="RU368107"/>
    </source>
</evidence>
<evidence type="ECO:0000256" key="4">
    <source>
        <dbReference type="ARBA" id="ARBA00022531"/>
    </source>
</evidence>
<proteinExistence type="inferred from homology"/>
<sequence length="185" mass="21161">MRKLVIMFIVFISTYFTNPLISNAEVANLTLCKDSPVFQKRLNTSLKKLETRLSKYELGTPPYIALQKQIERTKARFDYYAKSNLLCGKDGYPHLIADGRWTHAREFIFPGLLFLYITGWIGWVGRGYLQYSSNTSKPANNEVIIDVPVALKYMASGFLWPFAAWKEYTSGKLLASNEEISVSPR</sequence>
<dbReference type="Gene3D" id="1.10.8.110">
    <property type="entry name" value="Photosystem I PsaF, reaction centre subunit III"/>
    <property type="match status" value="1"/>
</dbReference>
<dbReference type="GO" id="GO:0015979">
    <property type="term" value="P:photosynthesis"/>
    <property type="evidence" value="ECO:0007669"/>
    <property type="project" value="UniProtKB-UniRule"/>
</dbReference>
<gene>
    <name evidence="16" type="primary">psaF</name>
    <name evidence="16" type="ORF">GRSY_135</name>
</gene>
<geneLocation type="plastid" evidence="16"/>
<evidence type="ECO:0000256" key="8">
    <source>
        <dbReference type="ARBA" id="ARBA00022989"/>
    </source>
</evidence>
<keyword evidence="7 13" id="KW-0603">Photosystem I</keyword>
<dbReference type="PANTHER" id="PTHR34939:SF1">
    <property type="entry name" value="PHOTOSYSTEM I REACTION CENTER SUBUNIT III, CHLOROPLASTIC"/>
    <property type="match status" value="1"/>
</dbReference>
<organism evidence="16">
    <name type="scientific">Gronococcus sybilensis</name>
    <dbReference type="NCBI Taxonomy" id="3028029"/>
    <lineage>
        <taxon>Eukaryota</taxon>
        <taxon>Rhodophyta</taxon>
        <taxon>Bangiophyceae</taxon>
        <taxon>Cavernulicolales</taxon>
        <taxon>Cavernulicolaceae</taxon>
        <taxon>Gronococcus</taxon>
    </lineage>
</organism>
<feature type="signal peptide" evidence="15">
    <location>
        <begin position="1"/>
        <end position="19"/>
    </location>
</feature>
<evidence type="ECO:0000256" key="10">
    <source>
        <dbReference type="ARBA" id="ARBA00023136"/>
    </source>
</evidence>
<name>A0A9Y1I2L2_9RHOD</name>
<keyword evidence="10 14" id="KW-0472">Membrane</keyword>
<dbReference type="Pfam" id="PF02507">
    <property type="entry name" value="PSI_PsaF"/>
    <property type="match status" value="1"/>
</dbReference>